<dbReference type="GO" id="GO:0050661">
    <property type="term" value="F:NADP binding"/>
    <property type="evidence" value="ECO:0007669"/>
    <property type="project" value="InterPro"/>
</dbReference>
<dbReference type="InterPro" id="IPR017925">
    <property type="entry name" value="DHFR_CS"/>
</dbReference>
<dbReference type="PROSITE" id="PS00075">
    <property type="entry name" value="DHFR_1"/>
    <property type="match status" value="1"/>
</dbReference>
<dbReference type="PANTHER" id="PTHR48069">
    <property type="entry name" value="DIHYDROFOLATE REDUCTASE"/>
    <property type="match status" value="1"/>
</dbReference>
<keyword evidence="5" id="KW-0521">NADP</keyword>
<evidence type="ECO:0000256" key="3">
    <source>
        <dbReference type="ARBA" id="ARBA00012856"/>
    </source>
</evidence>
<name>A0AAV2T466_CALDB</name>
<dbReference type="PANTHER" id="PTHR48069:SF3">
    <property type="entry name" value="DIHYDROFOLATE REDUCTASE"/>
    <property type="match status" value="1"/>
</dbReference>
<comment type="similarity">
    <text evidence="2 8">Belongs to the dihydrofolate reductase family.</text>
</comment>
<evidence type="ECO:0000256" key="4">
    <source>
        <dbReference type="ARBA" id="ARBA00022563"/>
    </source>
</evidence>
<evidence type="ECO:0000256" key="2">
    <source>
        <dbReference type="ARBA" id="ARBA00009539"/>
    </source>
</evidence>
<evidence type="ECO:0000256" key="7">
    <source>
        <dbReference type="ARBA" id="ARBA00048873"/>
    </source>
</evidence>
<proteinExistence type="inferred from homology"/>
<dbReference type="GO" id="GO:0004146">
    <property type="term" value="F:dihydrofolate reductase activity"/>
    <property type="evidence" value="ECO:0007669"/>
    <property type="project" value="UniProtKB-EC"/>
</dbReference>
<keyword evidence="4" id="KW-0554">One-carbon metabolism</keyword>
<evidence type="ECO:0000256" key="5">
    <source>
        <dbReference type="ARBA" id="ARBA00022857"/>
    </source>
</evidence>
<evidence type="ECO:0000256" key="6">
    <source>
        <dbReference type="ARBA" id="ARBA00023002"/>
    </source>
</evidence>
<dbReference type="GO" id="GO:0006730">
    <property type="term" value="P:one-carbon metabolic process"/>
    <property type="evidence" value="ECO:0007669"/>
    <property type="project" value="UniProtKB-KW"/>
</dbReference>
<dbReference type="GO" id="GO:0046655">
    <property type="term" value="P:folic acid metabolic process"/>
    <property type="evidence" value="ECO:0007669"/>
    <property type="project" value="TreeGrafter"/>
</dbReference>
<reference evidence="10" key="1">
    <citation type="submission" date="2024-06" db="EMBL/GenBank/DDBJ databases">
        <authorList>
            <person name="Liu X."/>
            <person name="Lenzi L."/>
            <person name="Haldenby T S."/>
            <person name="Uol C."/>
        </authorList>
    </citation>
    <scope>NUCLEOTIDE SEQUENCE</scope>
</reference>
<comment type="catalytic activity">
    <reaction evidence="7">
        <text>(6S)-5,6,7,8-tetrahydrofolate + NADP(+) = 7,8-dihydrofolate + NADPH + H(+)</text>
        <dbReference type="Rhea" id="RHEA:15009"/>
        <dbReference type="ChEBI" id="CHEBI:15378"/>
        <dbReference type="ChEBI" id="CHEBI:57451"/>
        <dbReference type="ChEBI" id="CHEBI:57453"/>
        <dbReference type="ChEBI" id="CHEBI:57783"/>
        <dbReference type="ChEBI" id="CHEBI:58349"/>
        <dbReference type="EC" id="1.5.1.3"/>
    </reaction>
</comment>
<dbReference type="CDD" id="cd00209">
    <property type="entry name" value="DHFR"/>
    <property type="match status" value="1"/>
</dbReference>
<feature type="domain" description="DHFR" evidence="9">
    <location>
        <begin position="3"/>
        <end position="181"/>
    </location>
</feature>
<dbReference type="InterPro" id="IPR012259">
    <property type="entry name" value="DHFR"/>
</dbReference>
<sequence length="183" mass="20636">MPTLNIIAAVSLNGGIGYNGGLPWKLRKDMTFFATTTTMAKPGLKNAVVMGRKTWECIPEKVRPLKNRINMILSTTMSSSPPGTYVCKSLAECLNLLESEELKSVLDKVFVIGGSSLYKEVLEQNKYPVRIYCTHVMKEVECDTFFPQVDWSKMKKISLPEVPEDVVEENGYSYKFCVYDKVD</sequence>
<dbReference type="GO" id="GO:0046654">
    <property type="term" value="P:tetrahydrofolate biosynthetic process"/>
    <property type="evidence" value="ECO:0007669"/>
    <property type="project" value="InterPro"/>
</dbReference>
<dbReference type="Proteomes" id="UP001497525">
    <property type="component" value="Unassembled WGS sequence"/>
</dbReference>
<organism evidence="10 11">
    <name type="scientific">Calicophoron daubneyi</name>
    <name type="common">Rumen fluke</name>
    <name type="synonym">Paramphistomum daubneyi</name>
    <dbReference type="NCBI Taxonomy" id="300641"/>
    <lineage>
        <taxon>Eukaryota</taxon>
        <taxon>Metazoa</taxon>
        <taxon>Spiralia</taxon>
        <taxon>Lophotrochozoa</taxon>
        <taxon>Platyhelminthes</taxon>
        <taxon>Trematoda</taxon>
        <taxon>Digenea</taxon>
        <taxon>Plagiorchiida</taxon>
        <taxon>Pronocephalata</taxon>
        <taxon>Paramphistomoidea</taxon>
        <taxon>Paramphistomidae</taxon>
        <taxon>Calicophoron</taxon>
    </lineage>
</organism>
<comment type="pathway">
    <text evidence="1">Cofactor biosynthesis; tetrahydrofolate biosynthesis; 5,6,7,8-tetrahydrofolate from 7,8-dihydrofolate: step 1/1.</text>
</comment>
<dbReference type="PROSITE" id="PS51330">
    <property type="entry name" value="DHFR_2"/>
    <property type="match status" value="1"/>
</dbReference>
<dbReference type="AlphaFoldDB" id="A0AAV2T466"/>
<dbReference type="FunFam" id="3.40.430.10:FF:000002">
    <property type="entry name" value="Dihydrofolate reductase"/>
    <property type="match status" value="1"/>
</dbReference>
<gene>
    <name evidence="10" type="ORF">CDAUBV1_LOCUS4524</name>
</gene>
<dbReference type="EC" id="1.5.1.3" evidence="3"/>
<keyword evidence="6" id="KW-0560">Oxidoreductase</keyword>
<dbReference type="Pfam" id="PF00186">
    <property type="entry name" value="DHFR_1"/>
    <property type="match status" value="1"/>
</dbReference>
<dbReference type="EMBL" id="CAXLJL010000112">
    <property type="protein sequence ID" value="CAL5132005.1"/>
    <property type="molecule type" value="Genomic_DNA"/>
</dbReference>
<evidence type="ECO:0000313" key="11">
    <source>
        <dbReference type="Proteomes" id="UP001497525"/>
    </source>
</evidence>
<evidence type="ECO:0000313" key="10">
    <source>
        <dbReference type="EMBL" id="CAL5132005.1"/>
    </source>
</evidence>
<evidence type="ECO:0000256" key="1">
    <source>
        <dbReference type="ARBA" id="ARBA00004903"/>
    </source>
</evidence>
<accession>A0AAV2T466</accession>
<evidence type="ECO:0000256" key="8">
    <source>
        <dbReference type="RuleBase" id="RU004474"/>
    </source>
</evidence>
<dbReference type="InterPro" id="IPR001796">
    <property type="entry name" value="DHFR_dom"/>
</dbReference>
<dbReference type="Gene3D" id="3.40.430.10">
    <property type="entry name" value="Dihydrofolate Reductase, subunit A"/>
    <property type="match status" value="1"/>
</dbReference>
<comment type="caution">
    <text evidence="10">The sequence shown here is derived from an EMBL/GenBank/DDBJ whole genome shotgun (WGS) entry which is preliminary data.</text>
</comment>
<dbReference type="InterPro" id="IPR024072">
    <property type="entry name" value="DHFR-like_dom_sf"/>
</dbReference>
<dbReference type="GO" id="GO:0046452">
    <property type="term" value="P:dihydrofolate metabolic process"/>
    <property type="evidence" value="ECO:0007669"/>
    <property type="project" value="TreeGrafter"/>
</dbReference>
<dbReference type="PRINTS" id="PR00070">
    <property type="entry name" value="DHFR"/>
</dbReference>
<protein>
    <recommendedName>
        <fullName evidence="3">dihydrofolate reductase</fullName>
        <ecNumber evidence="3">1.5.1.3</ecNumber>
    </recommendedName>
</protein>
<dbReference type="GO" id="GO:0005739">
    <property type="term" value="C:mitochondrion"/>
    <property type="evidence" value="ECO:0007669"/>
    <property type="project" value="TreeGrafter"/>
</dbReference>
<dbReference type="SUPFAM" id="SSF53597">
    <property type="entry name" value="Dihydrofolate reductase-like"/>
    <property type="match status" value="1"/>
</dbReference>
<evidence type="ECO:0000259" key="9">
    <source>
        <dbReference type="PROSITE" id="PS51330"/>
    </source>
</evidence>